<dbReference type="GO" id="GO:0006310">
    <property type="term" value="P:DNA recombination"/>
    <property type="evidence" value="ECO:0007669"/>
    <property type="project" value="TreeGrafter"/>
</dbReference>
<dbReference type="PANTHER" id="PTHR11390">
    <property type="entry name" value="PROKARYOTIC DNA TOPOISOMERASE"/>
    <property type="match status" value="1"/>
</dbReference>
<evidence type="ECO:0000256" key="8">
    <source>
        <dbReference type="ARBA" id="ARBA00023235"/>
    </source>
</evidence>
<reference evidence="14" key="2">
    <citation type="journal article" date="2021" name="Sci. Rep.">
        <title>The distribution of antibiotic resistance genes in chicken gut microbiota commensals.</title>
        <authorList>
            <person name="Juricova H."/>
            <person name="Matiasovicova J."/>
            <person name="Kubasova T."/>
            <person name="Cejkova D."/>
            <person name="Rychlik I."/>
        </authorList>
    </citation>
    <scope>NUCLEOTIDE SEQUENCE</scope>
    <source>
        <strain evidence="14">An420c</strain>
    </source>
</reference>
<keyword evidence="4" id="KW-0479">Metal-binding</keyword>
<evidence type="ECO:0000256" key="12">
    <source>
        <dbReference type="ARBA" id="ARBA00032877"/>
    </source>
</evidence>
<evidence type="ECO:0000256" key="4">
    <source>
        <dbReference type="ARBA" id="ARBA00022723"/>
    </source>
</evidence>
<dbReference type="PROSITE" id="PS52039">
    <property type="entry name" value="TOPO_IA_2"/>
    <property type="match status" value="1"/>
</dbReference>
<comment type="caution">
    <text evidence="14">The sequence shown here is derived from an EMBL/GenBank/DDBJ whole genome shotgun (WGS) entry which is preliminary data.</text>
</comment>
<dbReference type="RefSeq" id="WP_204909276.1">
    <property type="nucleotide sequence ID" value="NZ_JACJLV010000028.1"/>
</dbReference>
<keyword evidence="7" id="KW-0238">DNA-binding</keyword>
<dbReference type="CDD" id="cd03362">
    <property type="entry name" value="TOPRIM_TopoIA_TopoIII"/>
    <property type="match status" value="1"/>
</dbReference>
<keyword evidence="8" id="KW-0413">Isomerase</keyword>
<evidence type="ECO:0000256" key="3">
    <source>
        <dbReference type="ARBA" id="ARBA00012891"/>
    </source>
</evidence>
<dbReference type="InterPro" id="IPR023405">
    <property type="entry name" value="Topo_IA_core_domain"/>
</dbReference>
<evidence type="ECO:0000256" key="10">
    <source>
        <dbReference type="ARBA" id="ARBA00031985"/>
    </source>
</evidence>
<evidence type="ECO:0000256" key="2">
    <source>
        <dbReference type="ARBA" id="ARBA00009446"/>
    </source>
</evidence>
<reference evidence="14" key="1">
    <citation type="submission" date="2020-08" db="EMBL/GenBank/DDBJ databases">
        <authorList>
            <person name="Cejkova D."/>
            <person name="Kubasova T."/>
            <person name="Jahodarova E."/>
            <person name="Rychlik I."/>
        </authorList>
    </citation>
    <scope>NUCLEOTIDE SEQUENCE</scope>
    <source>
        <strain evidence="14">An420c</strain>
    </source>
</reference>
<dbReference type="InterPro" id="IPR006171">
    <property type="entry name" value="TOPRIM_dom"/>
</dbReference>
<dbReference type="GO" id="GO:0003677">
    <property type="term" value="F:DNA binding"/>
    <property type="evidence" value="ECO:0007669"/>
    <property type="project" value="UniProtKB-KW"/>
</dbReference>
<evidence type="ECO:0000256" key="6">
    <source>
        <dbReference type="ARBA" id="ARBA00023029"/>
    </source>
</evidence>
<dbReference type="PROSITE" id="PS00396">
    <property type="entry name" value="TOPO_IA_1"/>
    <property type="match status" value="1"/>
</dbReference>
<evidence type="ECO:0000259" key="13">
    <source>
        <dbReference type="PROSITE" id="PS52039"/>
    </source>
</evidence>
<dbReference type="PRINTS" id="PR00417">
    <property type="entry name" value="PRTPISMRASEI"/>
</dbReference>
<dbReference type="GO" id="GO:0043597">
    <property type="term" value="C:cytoplasmic replication fork"/>
    <property type="evidence" value="ECO:0007669"/>
    <property type="project" value="TreeGrafter"/>
</dbReference>
<evidence type="ECO:0000256" key="1">
    <source>
        <dbReference type="ARBA" id="ARBA00000213"/>
    </source>
</evidence>
<dbReference type="AlphaFoldDB" id="A0A938X2P9"/>
<dbReference type="Pfam" id="PF01751">
    <property type="entry name" value="Toprim"/>
    <property type="match status" value="1"/>
</dbReference>
<dbReference type="PANTHER" id="PTHR11390:SF21">
    <property type="entry name" value="DNA TOPOISOMERASE 3-ALPHA"/>
    <property type="match status" value="1"/>
</dbReference>
<dbReference type="InterPro" id="IPR005738">
    <property type="entry name" value="TopoIII"/>
</dbReference>
<dbReference type="GO" id="GO:0003917">
    <property type="term" value="F:DNA topoisomerase type I (single strand cut, ATP-independent) activity"/>
    <property type="evidence" value="ECO:0007669"/>
    <property type="project" value="UniProtKB-EC"/>
</dbReference>
<dbReference type="GO" id="GO:0006281">
    <property type="term" value="P:DNA repair"/>
    <property type="evidence" value="ECO:0007669"/>
    <property type="project" value="TreeGrafter"/>
</dbReference>
<proteinExistence type="inferred from homology"/>
<dbReference type="EMBL" id="JACJLV010000028">
    <property type="protein sequence ID" value="MBM6827252.1"/>
    <property type="molecule type" value="Genomic_DNA"/>
</dbReference>
<accession>A0A938X2P9</accession>
<sequence length="704" mass="80799">MYLVIAEKPSVSRAIARVIGAENREEGFLSGKDCIVSWCLGHLAEYLPPDGYDKRYESWKYEDLPIIPDEWKLAVSREKKEQFYTLKRLLNSPDVEYVVNACDAGREGELIFRRVYQLSGSRKTVKRLWVSSMEDSAIRAGMEQLKDAEEYRNLAEAAVCRAKADWLVGMNATRAFTTKYYKKLTVGRVQTPTLAMLVDRMEQIKKFRKEKYFNVELDCDGMKAERQKIFDPEEAEKLRNLCDGKDAHVMSCESVEKKMKPPRLYDLTTLQREANRIYGFTAQQTLTAAQSLYEEKLITYPRTDSNFLTEDMESTARQVIRVIHEKYQLMGPFDKPEKPDLGRVMNNKKVSDHHAIIPTIEIADADLNDLKETEQKILFLIAAHTVEAVSRDHVFREISVEVECEGEHFHAKGKEIMEQGWKIYEACFRNPDGIAIEDPKEAAKETIPKVKKGKTFYHVEAKVTEHFTSPPKPYTEDTLLAAMETAGNKEFDAETEKKGLGTPATRASIIEKLVHSQYACRKGKQIVATDDGQSLIEILPDYLKSASMTAEWENQLLEMEHGKIQPEQFLTGIRNLITMMLNGCDQISEEESGRFQSRESIGTCPVCGSLVYEGKKNYYCSSRECNFALWKETRYLQSMRKTIDKRMAAELLKNGSTHVKDLYSAKKDRYFEADLLMKTQDDGKVEFSLSFPKNNYNKKTKKRA</sequence>
<dbReference type="InterPro" id="IPR034144">
    <property type="entry name" value="TOPRIM_TopoIII"/>
</dbReference>
<keyword evidence="5" id="KW-0460">Magnesium</keyword>
<dbReference type="InterPro" id="IPR013497">
    <property type="entry name" value="Topo_IA_cen"/>
</dbReference>
<dbReference type="NCBIfam" id="NF005829">
    <property type="entry name" value="PRK07726.1"/>
    <property type="match status" value="1"/>
</dbReference>
<evidence type="ECO:0000256" key="7">
    <source>
        <dbReference type="ARBA" id="ARBA00023125"/>
    </source>
</evidence>
<dbReference type="GO" id="GO:0046872">
    <property type="term" value="F:metal ion binding"/>
    <property type="evidence" value="ECO:0007669"/>
    <property type="project" value="UniProtKB-KW"/>
</dbReference>
<evidence type="ECO:0000313" key="14">
    <source>
        <dbReference type="EMBL" id="MBM6827252.1"/>
    </source>
</evidence>
<keyword evidence="15" id="KW-1185">Reference proteome</keyword>
<keyword evidence="6" id="KW-0799">Topoisomerase</keyword>
<comment type="similarity">
    <text evidence="2">Belongs to the type IA topoisomerase family.</text>
</comment>
<feature type="domain" description="Topo IA-type catalytic" evidence="13">
    <location>
        <begin position="151"/>
        <end position="581"/>
    </location>
</feature>
<dbReference type="CDD" id="cd00186">
    <property type="entry name" value="TOP1Ac"/>
    <property type="match status" value="1"/>
</dbReference>
<dbReference type="Gene3D" id="2.70.20.10">
    <property type="entry name" value="Topoisomerase I, domain 3"/>
    <property type="match status" value="1"/>
</dbReference>
<dbReference type="SMART" id="SM00493">
    <property type="entry name" value="TOPRIM"/>
    <property type="match status" value="1"/>
</dbReference>
<gene>
    <name evidence="14" type="ORF">H6A13_09130</name>
</gene>
<evidence type="ECO:0000256" key="11">
    <source>
        <dbReference type="ARBA" id="ARBA00032235"/>
    </source>
</evidence>
<dbReference type="InterPro" id="IPR003602">
    <property type="entry name" value="Topo_IA_DNA-bd_dom"/>
</dbReference>
<dbReference type="InterPro" id="IPR023406">
    <property type="entry name" value="Topo_IA_AS"/>
</dbReference>
<dbReference type="SMART" id="SM00437">
    <property type="entry name" value="TOP1Ac"/>
    <property type="match status" value="1"/>
</dbReference>
<evidence type="ECO:0000256" key="5">
    <source>
        <dbReference type="ARBA" id="ARBA00022842"/>
    </source>
</evidence>
<comment type="catalytic activity">
    <reaction evidence="1">
        <text>ATP-independent breakage of single-stranded DNA, followed by passage and rejoining.</text>
        <dbReference type="EC" id="5.6.2.1"/>
    </reaction>
</comment>
<evidence type="ECO:0000256" key="9">
    <source>
        <dbReference type="ARBA" id="ARBA00030003"/>
    </source>
</evidence>
<dbReference type="GO" id="GO:0006265">
    <property type="term" value="P:DNA topological change"/>
    <property type="evidence" value="ECO:0007669"/>
    <property type="project" value="InterPro"/>
</dbReference>
<dbReference type="Gene3D" id="1.10.460.10">
    <property type="entry name" value="Topoisomerase I, domain 2"/>
    <property type="match status" value="1"/>
</dbReference>
<dbReference type="InterPro" id="IPR003601">
    <property type="entry name" value="Topo_IA_2"/>
</dbReference>
<dbReference type="SUPFAM" id="SSF56712">
    <property type="entry name" value="Prokaryotic type I DNA topoisomerase"/>
    <property type="match status" value="1"/>
</dbReference>
<dbReference type="SMART" id="SM00436">
    <property type="entry name" value="TOP1Bc"/>
    <property type="match status" value="1"/>
</dbReference>
<dbReference type="Pfam" id="PF01131">
    <property type="entry name" value="Topoisom_bac"/>
    <property type="match status" value="1"/>
</dbReference>
<dbReference type="InterPro" id="IPR000380">
    <property type="entry name" value="Topo_IA"/>
</dbReference>
<dbReference type="Gene3D" id="1.10.290.10">
    <property type="entry name" value="Topoisomerase I, domain 4"/>
    <property type="match status" value="1"/>
</dbReference>
<dbReference type="EC" id="5.6.2.1" evidence="3"/>
<name>A0A938X2P9_9CLOT</name>
<evidence type="ECO:0000313" key="15">
    <source>
        <dbReference type="Proteomes" id="UP000713880"/>
    </source>
</evidence>
<dbReference type="Gene3D" id="3.40.50.140">
    <property type="match status" value="1"/>
</dbReference>
<dbReference type="Proteomes" id="UP000713880">
    <property type="component" value="Unassembled WGS sequence"/>
</dbReference>
<dbReference type="NCBIfam" id="TIGR01056">
    <property type="entry name" value="topB"/>
    <property type="match status" value="1"/>
</dbReference>
<dbReference type="InterPro" id="IPR013825">
    <property type="entry name" value="Topo_IA_cen_sub2"/>
</dbReference>
<protein>
    <recommendedName>
        <fullName evidence="3">DNA topoisomerase</fullName>
        <ecNumber evidence="3">5.6.2.1</ecNumber>
    </recommendedName>
    <alternativeName>
        <fullName evidence="12">Omega-protein</fullName>
    </alternativeName>
    <alternativeName>
        <fullName evidence="11">Relaxing enzyme</fullName>
    </alternativeName>
    <alternativeName>
        <fullName evidence="9">Swivelase</fullName>
    </alternativeName>
    <alternativeName>
        <fullName evidence="10">Untwisting enzyme</fullName>
    </alternativeName>
</protein>
<dbReference type="InterPro" id="IPR013826">
    <property type="entry name" value="Topo_IA_cen_sub3"/>
</dbReference>
<dbReference type="InterPro" id="IPR013824">
    <property type="entry name" value="Topo_IA_cen_sub1"/>
</dbReference>
<organism evidence="14 15">
    <name type="scientific">Mordavella massiliensis</name>
    <dbReference type="NCBI Taxonomy" id="1871024"/>
    <lineage>
        <taxon>Bacteria</taxon>
        <taxon>Bacillati</taxon>
        <taxon>Bacillota</taxon>
        <taxon>Clostridia</taxon>
        <taxon>Eubacteriales</taxon>
        <taxon>Clostridiaceae</taxon>
        <taxon>Mordavella</taxon>
    </lineage>
</organism>